<reference evidence="2" key="2">
    <citation type="submission" date="2021-04" db="EMBL/GenBank/DDBJ databases">
        <authorList>
            <person name="Gilroy R."/>
        </authorList>
    </citation>
    <scope>NUCLEOTIDE SEQUENCE</scope>
    <source>
        <strain evidence="2">Gambia11-129</strain>
    </source>
</reference>
<keyword evidence="1" id="KW-1133">Transmembrane helix</keyword>
<name>A0A9D1TMR9_9SPIO</name>
<evidence type="ECO:0000313" key="2">
    <source>
        <dbReference type="EMBL" id="HIV98802.1"/>
    </source>
</evidence>
<evidence type="ECO:0000313" key="3">
    <source>
        <dbReference type="Proteomes" id="UP000823936"/>
    </source>
</evidence>
<dbReference type="AlphaFoldDB" id="A0A9D1TMR9"/>
<dbReference type="Proteomes" id="UP000823936">
    <property type="component" value="Unassembled WGS sequence"/>
</dbReference>
<organism evidence="2 3">
    <name type="scientific">Candidatus Ornithospirochaeta avicola</name>
    <dbReference type="NCBI Taxonomy" id="2840896"/>
    <lineage>
        <taxon>Bacteria</taxon>
        <taxon>Pseudomonadati</taxon>
        <taxon>Spirochaetota</taxon>
        <taxon>Spirochaetia</taxon>
        <taxon>Spirochaetales</taxon>
        <taxon>Spirochaetaceae</taxon>
        <taxon>Spirochaetaceae incertae sedis</taxon>
        <taxon>Candidatus Ornithospirochaeta</taxon>
    </lineage>
</organism>
<keyword evidence="1" id="KW-0812">Transmembrane</keyword>
<protein>
    <submittedName>
        <fullName evidence="2">Uncharacterized protein</fullName>
    </submittedName>
</protein>
<feature type="transmembrane region" description="Helical" evidence="1">
    <location>
        <begin position="9"/>
        <end position="30"/>
    </location>
</feature>
<gene>
    <name evidence="2" type="ORF">IAB12_03355</name>
</gene>
<reference evidence="2" key="1">
    <citation type="journal article" date="2021" name="PeerJ">
        <title>Extensive microbial diversity within the chicken gut microbiome revealed by metagenomics and culture.</title>
        <authorList>
            <person name="Gilroy R."/>
            <person name="Ravi A."/>
            <person name="Getino M."/>
            <person name="Pursley I."/>
            <person name="Horton D.L."/>
            <person name="Alikhan N.F."/>
            <person name="Baker D."/>
            <person name="Gharbi K."/>
            <person name="Hall N."/>
            <person name="Watson M."/>
            <person name="Adriaenssens E.M."/>
            <person name="Foster-Nyarko E."/>
            <person name="Jarju S."/>
            <person name="Secka A."/>
            <person name="Antonio M."/>
            <person name="Oren A."/>
            <person name="Chaudhuri R.R."/>
            <person name="La Ragione R."/>
            <person name="Hildebrand F."/>
            <person name="Pallen M.J."/>
        </authorList>
    </citation>
    <scope>NUCLEOTIDE SEQUENCE</scope>
    <source>
        <strain evidence="2">Gambia11-129</strain>
    </source>
</reference>
<dbReference type="InterPro" id="IPR046654">
    <property type="entry name" value="DUF6672"/>
</dbReference>
<proteinExistence type="predicted"/>
<sequence>MKIHFKRSFFIRLAVIVIVLAIAVTMFFIGKEHTVLIDNQSRNGHKALDYFEFSVDGSPMLDMAPMMRELVNVTGQKHQVKLQYENEDGKMMAVAFEITIPLMQDMVLLSVPTFMADMSQSQSVWLEPYEVAPSAPTEADNTVILDDMASFSSL</sequence>
<keyword evidence="1" id="KW-0472">Membrane</keyword>
<dbReference type="Pfam" id="PF20377">
    <property type="entry name" value="DUF6672"/>
    <property type="match status" value="1"/>
</dbReference>
<comment type="caution">
    <text evidence="2">The sequence shown here is derived from an EMBL/GenBank/DDBJ whole genome shotgun (WGS) entry which is preliminary data.</text>
</comment>
<evidence type="ECO:0000256" key="1">
    <source>
        <dbReference type="SAM" id="Phobius"/>
    </source>
</evidence>
<accession>A0A9D1TMR9</accession>
<dbReference type="EMBL" id="DXHU01000015">
    <property type="protein sequence ID" value="HIV98802.1"/>
    <property type="molecule type" value="Genomic_DNA"/>
</dbReference>